<reference evidence="1" key="2">
    <citation type="journal article" date="2019" name="IMA Fungus">
        <title>Genome sequencing and comparison of five Tilletia species to identify candidate genes for the detection of regulated species infecting wheat.</title>
        <authorList>
            <person name="Nguyen H.D.T."/>
            <person name="Sultana T."/>
            <person name="Kesanakurti P."/>
            <person name="Hambleton S."/>
        </authorList>
    </citation>
    <scope>NUCLEOTIDE SEQUENCE</scope>
    <source>
        <strain evidence="1">DAOMC 236426</strain>
    </source>
</reference>
<evidence type="ECO:0000313" key="2">
    <source>
        <dbReference type="Proteomes" id="UP000077684"/>
    </source>
</evidence>
<name>A0A8X7MHU2_9BASI</name>
<proteinExistence type="predicted"/>
<gene>
    <name evidence="1" type="ORF">A4X06_0g9700</name>
</gene>
<reference evidence="1" key="1">
    <citation type="submission" date="2016-04" db="EMBL/GenBank/DDBJ databases">
        <authorList>
            <person name="Nguyen H.D."/>
            <person name="Samba Siva P."/>
            <person name="Cullis J."/>
            <person name="Levesque C.A."/>
            <person name="Hambleton S."/>
        </authorList>
    </citation>
    <scope>NUCLEOTIDE SEQUENCE</scope>
    <source>
        <strain evidence="1">DAOMC 236426</strain>
    </source>
</reference>
<organism evidence="1 2">
    <name type="scientific">Tilletia controversa</name>
    <name type="common">dwarf bunt fungus</name>
    <dbReference type="NCBI Taxonomy" id="13291"/>
    <lineage>
        <taxon>Eukaryota</taxon>
        <taxon>Fungi</taxon>
        <taxon>Dikarya</taxon>
        <taxon>Basidiomycota</taxon>
        <taxon>Ustilaginomycotina</taxon>
        <taxon>Exobasidiomycetes</taxon>
        <taxon>Tilletiales</taxon>
        <taxon>Tilletiaceae</taxon>
        <taxon>Tilletia</taxon>
    </lineage>
</organism>
<dbReference type="AlphaFoldDB" id="A0A8X7MHU2"/>
<protein>
    <submittedName>
        <fullName evidence="1">Uncharacterized protein</fullName>
    </submittedName>
</protein>
<dbReference type="EMBL" id="LWDE02003197">
    <property type="protein sequence ID" value="KAE8235972.1"/>
    <property type="molecule type" value="Genomic_DNA"/>
</dbReference>
<evidence type="ECO:0000313" key="1">
    <source>
        <dbReference type="EMBL" id="KAE8235972.1"/>
    </source>
</evidence>
<sequence length="256" mass="28198">MRAADASKLEVPTAAALRSALQVRFSELPETEEVGDAIQLLETVDSCGASNDSNGDPAFVAWLEELKSLDPATIEDEDELGECFGHRTIGRWKYDGPLSSADTWGCTANAYKLLSALLRIWHIGRQQLIDQGSSTQPLVHNHIAKVCARIKLAFKIGPSNAQSLTENAEAGPSVKKRTRVSKNLDKGIVTPEAIKRLSRKDAVRIMTSANISFKKNALRSEVIDILIEAHTNGRIKLQRIRSDIQRLRLSSEVTEE</sequence>
<comment type="caution">
    <text evidence="1">The sequence shown here is derived from an EMBL/GenBank/DDBJ whole genome shotgun (WGS) entry which is preliminary data.</text>
</comment>
<accession>A0A8X7MHU2</accession>
<dbReference type="Proteomes" id="UP000077684">
    <property type="component" value="Unassembled WGS sequence"/>
</dbReference>
<keyword evidence="2" id="KW-1185">Reference proteome</keyword>